<name>A0A437APH5_9MICR</name>
<dbReference type="VEuPathDB" id="MicrosporidiaDB:TUBRATIS_003820"/>
<proteinExistence type="predicted"/>
<organism evidence="1 2">
    <name type="scientific">Tubulinosema ratisbonensis</name>
    <dbReference type="NCBI Taxonomy" id="291195"/>
    <lineage>
        <taxon>Eukaryota</taxon>
        <taxon>Fungi</taxon>
        <taxon>Fungi incertae sedis</taxon>
        <taxon>Microsporidia</taxon>
        <taxon>Tubulinosematoidea</taxon>
        <taxon>Tubulinosematidae</taxon>
        <taxon>Tubulinosema</taxon>
    </lineage>
</organism>
<comment type="caution">
    <text evidence="1">The sequence shown here is derived from an EMBL/GenBank/DDBJ whole genome shotgun (WGS) entry which is preliminary data.</text>
</comment>
<keyword evidence="2" id="KW-1185">Reference proteome</keyword>
<evidence type="ECO:0000313" key="1">
    <source>
        <dbReference type="EMBL" id="RVD93094.1"/>
    </source>
</evidence>
<gene>
    <name evidence="1" type="ORF">TUBRATIS_003820</name>
</gene>
<dbReference type="AlphaFoldDB" id="A0A437APH5"/>
<dbReference type="Proteomes" id="UP000282876">
    <property type="component" value="Unassembled WGS sequence"/>
</dbReference>
<sequence length="343" mass="41011">MIDFVNRIIAFILHFQAINSSPFYIYYSPNSFEYMGFPNQPTMQNYYPINTQINSHPQYFMFNTYPRPIYLETYHVPTQLHPSSSLYHNNYYINRQIPVLGQFNVANVPTYHVNNISSTPQGYPLSTTENYFNFQQDVNLQRSPPNDSKTNFYQFLVYYHRTKEFVNINAVHEIDEDSKRYNIICRKYNKDYNQEFTTRLKEIIIGGMYVYHQHEKMLESVHLADLIFYCFDYDYKNTSLFIIYMSFARRGFSNYYPRGGPNCIDHIFYEYNANQSSSNKSLLKSIETWKTFNLEFQTIKEAYDILVLLGTFYLFNDNLHGANEFVYSYKKYVLDSLILLFNN</sequence>
<reference evidence="1 2" key="1">
    <citation type="submission" date="2018-10" db="EMBL/GenBank/DDBJ databases">
        <title>Draft genome sequence of the microsporidian Tubulinosema ratisbonensis.</title>
        <authorList>
            <person name="Polonais V."/>
            <person name="Peyretaillade E."/>
            <person name="Niehus S."/>
            <person name="Wawrzyniak I."/>
            <person name="Franchet A."/>
            <person name="Gaspin C."/>
            <person name="Reichstadt M."/>
            <person name="Belser C."/>
            <person name="Labadie K."/>
            <person name="Delbac F."/>
            <person name="Ferrandon D."/>
        </authorList>
    </citation>
    <scope>NUCLEOTIDE SEQUENCE [LARGE SCALE GENOMIC DNA]</scope>
    <source>
        <strain evidence="1 2">Franzen</strain>
    </source>
</reference>
<protein>
    <submittedName>
        <fullName evidence="1">Uncharacterized protein</fullName>
    </submittedName>
</protein>
<accession>A0A437APH5</accession>
<dbReference type="EMBL" id="RCSS01000088">
    <property type="protein sequence ID" value="RVD93094.1"/>
    <property type="molecule type" value="Genomic_DNA"/>
</dbReference>
<evidence type="ECO:0000313" key="2">
    <source>
        <dbReference type="Proteomes" id="UP000282876"/>
    </source>
</evidence>